<dbReference type="GeneID" id="34621698"/>
<dbReference type="InterPro" id="IPR052410">
    <property type="entry name" value="DRC5"/>
</dbReference>
<feature type="compositionally biased region" description="Basic and acidic residues" evidence="4">
    <location>
        <begin position="385"/>
        <end position="399"/>
    </location>
</feature>
<organism evidence="5 6">
    <name type="scientific">Cyclospora cayetanensis</name>
    <dbReference type="NCBI Taxonomy" id="88456"/>
    <lineage>
        <taxon>Eukaryota</taxon>
        <taxon>Sar</taxon>
        <taxon>Alveolata</taxon>
        <taxon>Apicomplexa</taxon>
        <taxon>Conoidasida</taxon>
        <taxon>Coccidia</taxon>
        <taxon>Eucoccidiorida</taxon>
        <taxon>Eimeriorina</taxon>
        <taxon>Eimeriidae</taxon>
        <taxon>Cyclospora</taxon>
    </lineage>
</organism>
<keyword evidence="5" id="KW-1185">Reference proteome</keyword>
<proteinExistence type="predicted"/>
<dbReference type="Proteomes" id="UP000515125">
    <property type="component" value="Unplaced"/>
</dbReference>
<dbReference type="PANTHER" id="PTHR24107:SF2">
    <property type="entry name" value="NLR FAMILY CARD DOMAIN CONTAINING 3"/>
    <property type="match status" value="1"/>
</dbReference>
<comment type="subcellular location">
    <subcellularLocation>
        <location evidence="1">Cytoplasm</location>
        <location evidence="1">Cytoskeleton</location>
    </subcellularLocation>
</comment>
<dbReference type="SUPFAM" id="SSF52047">
    <property type="entry name" value="RNI-like"/>
    <property type="match status" value="1"/>
</dbReference>
<dbReference type="InterPro" id="IPR001611">
    <property type="entry name" value="Leu-rich_rpt"/>
</dbReference>
<feature type="region of interest" description="Disordered" evidence="4">
    <location>
        <begin position="385"/>
        <end position="405"/>
    </location>
</feature>
<dbReference type="OrthoDB" id="348349at2759"/>
<protein>
    <submittedName>
        <fullName evidence="6">Mediator of RNA polymerase II transcription subunit 26</fullName>
    </submittedName>
</protein>
<evidence type="ECO:0000256" key="1">
    <source>
        <dbReference type="ARBA" id="ARBA00004245"/>
    </source>
</evidence>
<name>A0A6P6S029_9EIME</name>
<evidence type="ECO:0000313" key="5">
    <source>
        <dbReference type="Proteomes" id="UP000515125"/>
    </source>
</evidence>
<evidence type="ECO:0000256" key="3">
    <source>
        <dbReference type="ARBA" id="ARBA00023212"/>
    </source>
</evidence>
<keyword evidence="3" id="KW-0206">Cytoskeleton</keyword>
<evidence type="ECO:0000256" key="2">
    <source>
        <dbReference type="ARBA" id="ARBA00022490"/>
    </source>
</evidence>
<sequence length="638" mass="72898">MGSRSVLEANIFNPGSWLQRQQEALAAAAVKGSKDELILPHQYLGNKACTAISIHLYSFRGLRTLDLSANNISSEGLSQLLPAVRGLQHLQRLSLDWNPITTGFKRNLPFHLPALAGENLLPSFRCLCDTACCLKALELLSLAHCQLGPDTVDDLISVVEKNGKQLRKLNLRNNFLGEECTARLATALKANKHLTDLDITGNGARPSSLRQIANRCRDNRALLQQLPHEEHTLQDSHQNEQHRQKQHVQDCASKVEAELKTTEQRICKLQSAIVKCQLGALVAARLHVEHTISPAGIRSMVAANFMQDERRHLLKENALLKGSLEQRYQQLCKFRVAARQHRLQLQQQQQQQQQHKQQHMELQQQLEENQTAHEKLLNELQQELQREAQRRHQEEKEASKASQGLKAELEKANHQMEELQQRLHEQRETGQLQKQLQEQQDQCLAEARQEATVAAVELEELRANQCQLVARAAAAEAEQKRQRELLDKRQNALELLQQQLMEEQQSHMRATETLKDEAAAAAACAEERQHQLLQQLQQQRHQHEHQQKQLQAARAETAKHESSLRALREAHIQVRDELKKAQSECQRAQEEGRHAVAKLQRQQREWQQQREDLCIRLRGEVEHLHAILAAADAQETPL</sequence>
<dbReference type="PANTHER" id="PTHR24107">
    <property type="entry name" value="YNEIN REGULATORY COMPLEX SUBUNIT 5"/>
    <property type="match status" value="1"/>
</dbReference>
<dbReference type="GO" id="GO:0005856">
    <property type="term" value="C:cytoskeleton"/>
    <property type="evidence" value="ECO:0007669"/>
    <property type="project" value="UniProtKB-SubCell"/>
</dbReference>
<evidence type="ECO:0000313" key="6">
    <source>
        <dbReference type="RefSeq" id="XP_026193541.1"/>
    </source>
</evidence>
<dbReference type="RefSeq" id="XP_026193541.1">
    <property type="nucleotide sequence ID" value="XM_026337756.1"/>
</dbReference>
<dbReference type="Gene3D" id="3.80.10.10">
    <property type="entry name" value="Ribonuclease Inhibitor"/>
    <property type="match status" value="2"/>
</dbReference>
<reference evidence="6" key="1">
    <citation type="submission" date="2025-08" db="UniProtKB">
        <authorList>
            <consortium name="RefSeq"/>
        </authorList>
    </citation>
    <scope>IDENTIFICATION</scope>
</reference>
<dbReference type="AlphaFoldDB" id="A0A6P6S029"/>
<evidence type="ECO:0000256" key="4">
    <source>
        <dbReference type="SAM" id="MobiDB-lite"/>
    </source>
</evidence>
<dbReference type="PROSITE" id="PS51450">
    <property type="entry name" value="LRR"/>
    <property type="match status" value="1"/>
</dbReference>
<gene>
    <name evidence="6" type="primary">LOC34621698</name>
</gene>
<dbReference type="InterPro" id="IPR032675">
    <property type="entry name" value="LRR_dom_sf"/>
</dbReference>
<accession>A0A6P6S029</accession>
<dbReference type="Pfam" id="PF13516">
    <property type="entry name" value="LRR_6"/>
    <property type="match status" value="2"/>
</dbReference>
<feature type="region of interest" description="Disordered" evidence="4">
    <location>
        <begin position="533"/>
        <end position="560"/>
    </location>
</feature>
<dbReference type="SMART" id="SM00368">
    <property type="entry name" value="LRR_RI"/>
    <property type="match status" value="3"/>
</dbReference>
<keyword evidence="2" id="KW-0963">Cytoplasm</keyword>